<accession>A0A6A0GPU7</accession>
<dbReference type="GO" id="GO:0035556">
    <property type="term" value="P:intracellular signal transduction"/>
    <property type="evidence" value="ECO:0007669"/>
    <property type="project" value="InterPro"/>
</dbReference>
<dbReference type="InterPro" id="IPR036388">
    <property type="entry name" value="WH-like_DNA-bd_sf"/>
</dbReference>
<reference evidence="3" key="3">
    <citation type="submission" date="2019-06" db="EMBL/GenBank/DDBJ databases">
        <authorList>
            <person name="Poynton C."/>
            <person name="Hasenbein S."/>
            <person name="Benoit J.B."/>
            <person name="Sepulveda M.S."/>
            <person name="Poelchau M.F."/>
            <person name="Murali S.C."/>
            <person name="Chen S."/>
            <person name="Glastad K.M."/>
            <person name="Werren J.H."/>
            <person name="Vineis J.H."/>
            <person name="Bowen J.L."/>
            <person name="Friedrich M."/>
            <person name="Jones J."/>
            <person name="Robertson H.M."/>
            <person name="Feyereisen R."/>
            <person name="Mechler-Hickson A."/>
            <person name="Mathers N."/>
            <person name="Lee C.E."/>
            <person name="Colbourne J.K."/>
            <person name="Biales A."/>
            <person name="Johnston J.S."/>
            <person name="Wellborn G.A."/>
            <person name="Rosendale A.J."/>
            <person name="Cridge A.G."/>
            <person name="Munoz-Torres M.C."/>
            <person name="Bain P.A."/>
            <person name="Manny A.R."/>
            <person name="Major K.M."/>
            <person name="Lambert F.N."/>
            <person name="Vulpe C.D."/>
            <person name="Tuck P."/>
            <person name="Blalock B.J."/>
            <person name="Lin Y.-Y."/>
            <person name="Smith M.E."/>
            <person name="Ochoa-Acuna H."/>
            <person name="Chen M.-J.M."/>
            <person name="Childers C.P."/>
            <person name="Qu J."/>
            <person name="Dugan S."/>
            <person name="Lee S.L."/>
            <person name="Chao H."/>
            <person name="Dinh H."/>
            <person name="Han Y."/>
            <person name="Doddapaneni H."/>
            <person name="Worley K.C."/>
            <person name="Muzny D.M."/>
            <person name="Gibbs R.A."/>
            <person name="Richards S."/>
        </authorList>
    </citation>
    <scope>NUCLEOTIDE SEQUENCE</scope>
    <source>
        <strain evidence="3">HAZT.00-mixed</strain>
        <tissue evidence="3">Whole organism</tissue>
    </source>
</reference>
<reference evidence="3" key="1">
    <citation type="submission" date="2014-08" db="EMBL/GenBank/DDBJ databases">
        <authorList>
            <person name="Murali S."/>
            <person name="Richards S."/>
            <person name="Bandaranaike D."/>
            <person name="Bellair M."/>
            <person name="Blankenburg K."/>
            <person name="Chao H."/>
            <person name="Dinh H."/>
            <person name="Doddapaneni H."/>
            <person name="Dugan-Rocha S."/>
            <person name="Elkadiri S."/>
            <person name="Gnanaolivu R."/>
            <person name="Hughes D."/>
            <person name="Lee S."/>
            <person name="Li M."/>
            <person name="Ming W."/>
            <person name="Munidasa M."/>
            <person name="Muniz J."/>
            <person name="Nguyen L."/>
            <person name="Osuji N."/>
            <person name="Pu L.-L."/>
            <person name="Puazo M."/>
            <person name="Skinner E."/>
            <person name="Qu C."/>
            <person name="Quiroz J."/>
            <person name="Raj R."/>
            <person name="Weissenberger G."/>
            <person name="Xin Y."/>
            <person name="Zou X."/>
            <person name="Han Y."/>
            <person name="Worley K."/>
            <person name="Muzny D."/>
            <person name="Gibbs R."/>
        </authorList>
    </citation>
    <scope>NUCLEOTIDE SEQUENCE</scope>
    <source>
        <strain evidence="3">HAZT.00-mixed</strain>
        <tissue evidence="3">Whole organism</tissue>
    </source>
</reference>
<dbReference type="PANTHER" id="PTHR13179">
    <property type="entry name" value="DEP DOMAIN CONTAINING PROTEIN 5"/>
    <property type="match status" value="1"/>
</dbReference>
<dbReference type="PANTHER" id="PTHR13179:SF8">
    <property type="entry name" value="GATOR COMPLEX PROTEIN DEPDC5"/>
    <property type="match status" value="1"/>
</dbReference>
<dbReference type="Pfam" id="PF19418">
    <property type="entry name" value="DEPDC5_CTD"/>
    <property type="match status" value="2"/>
</dbReference>
<dbReference type="GO" id="GO:0034198">
    <property type="term" value="P:cellular response to amino acid starvation"/>
    <property type="evidence" value="ECO:0007669"/>
    <property type="project" value="TreeGrafter"/>
</dbReference>
<proteinExistence type="predicted"/>
<dbReference type="SMART" id="SM00049">
    <property type="entry name" value="DEP"/>
    <property type="match status" value="1"/>
</dbReference>
<dbReference type="GO" id="GO:0005765">
    <property type="term" value="C:lysosomal membrane"/>
    <property type="evidence" value="ECO:0007669"/>
    <property type="project" value="TreeGrafter"/>
</dbReference>
<dbReference type="InterPro" id="IPR027244">
    <property type="entry name" value="IML1"/>
</dbReference>
<dbReference type="InterPro" id="IPR000591">
    <property type="entry name" value="DEP_dom"/>
</dbReference>
<dbReference type="Gene3D" id="1.10.10.10">
    <property type="entry name" value="Winged helix-like DNA-binding domain superfamily/Winged helix DNA-binding domain"/>
    <property type="match status" value="1"/>
</dbReference>
<dbReference type="SUPFAM" id="SSF46785">
    <property type="entry name" value="Winged helix' DNA-binding domain"/>
    <property type="match status" value="1"/>
</dbReference>
<evidence type="ECO:0000256" key="1">
    <source>
        <dbReference type="SAM" id="MobiDB-lite"/>
    </source>
</evidence>
<dbReference type="AlphaFoldDB" id="A0A6A0GPU7"/>
<name>A0A6A0GPU7_HYAAZ</name>
<evidence type="ECO:0000313" key="3">
    <source>
        <dbReference type="EMBL" id="KAA0184156.1"/>
    </source>
</evidence>
<gene>
    <name evidence="3" type="ORF">HAZT_HAZT008958</name>
</gene>
<dbReference type="Proteomes" id="UP000711488">
    <property type="component" value="Unassembled WGS sequence"/>
</dbReference>
<feature type="domain" description="DEP" evidence="2">
    <location>
        <begin position="271"/>
        <end position="329"/>
    </location>
</feature>
<dbReference type="GO" id="GO:1904262">
    <property type="term" value="P:negative regulation of TORC1 signaling"/>
    <property type="evidence" value="ECO:0007669"/>
    <property type="project" value="TreeGrafter"/>
</dbReference>
<dbReference type="PROSITE" id="PS50186">
    <property type="entry name" value="DEP"/>
    <property type="match status" value="1"/>
</dbReference>
<dbReference type="InterPro" id="IPR036390">
    <property type="entry name" value="WH_DNA-bd_sf"/>
</dbReference>
<dbReference type="EMBL" id="JQDR03017166">
    <property type="protein sequence ID" value="KAA0184156.1"/>
    <property type="molecule type" value="Genomic_DNA"/>
</dbReference>
<dbReference type="GO" id="GO:0010508">
    <property type="term" value="P:positive regulation of autophagy"/>
    <property type="evidence" value="ECO:0007669"/>
    <property type="project" value="TreeGrafter"/>
</dbReference>
<dbReference type="InterPro" id="IPR045838">
    <property type="entry name" value="DEPDC5_CTD"/>
</dbReference>
<dbReference type="GO" id="GO:1990130">
    <property type="term" value="C:GATOR1 complex"/>
    <property type="evidence" value="ECO:0007669"/>
    <property type="project" value="TreeGrafter"/>
</dbReference>
<evidence type="ECO:0000259" key="2">
    <source>
        <dbReference type="PROSITE" id="PS50186"/>
    </source>
</evidence>
<feature type="region of interest" description="Disordered" evidence="1">
    <location>
        <begin position="134"/>
        <end position="170"/>
    </location>
</feature>
<dbReference type="GO" id="GO:0005096">
    <property type="term" value="F:GTPase activator activity"/>
    <property type="evidence" value="ECO:0007669"/>
    <property type="project" value="InterPro"/>
</dbReference>
<comment type="caution">
    <text evidence="3">The sequence shown here is derived from an EMBL/GenBank/DDBJ whole genome shotgun (WGS) entry which is preliminary data.</text>
</comment>
<protein>
    <recommendedName>
        <fullName evidence="2">DEP domain-containing protein</fullName>
    </recommendedName>
</protein>
<feature type="compositionally biased region" description="Low complexity" evidence="1">
    <location>
        <begin position="140"/>
        <end position="151"/>
    </location>
</feature>
<reference evidence="3" key="2">
    <citation type="journal article" date="2018" name="Environ. Sci. Technol.">
        <title>The Toxicogenome of Hyalella azteca: A Model for Sediment Ecotoxicology and Evolutionary Toxicology.</title>
        <authorList>
            <person name="Poynton H.C."/>
            <person name="Hasenbein S."/>
            <person name="Benoit J.B."/>
            <person name="Sepulveda M.S."/>
            <person name="Poelchau M.F."/>
            <person name="Hughes D.S.T."/>
            <person name="Murali S.C."/>
            <person name="Chen S."/>
            <person name="Glastad K.M."/>
            <person name="Goodisman M.A.D."/>
            <person name="Werren J.H."/>
            <person name="Vineis J.H."/>
            <person name="Bowen J.L."/>
            <person name="Friedrich M."/>
            <person name="Jones J."/>
            <person name="Robertson H.M."/>
            <person name="Feyereisen R."/>
            <person name="Mechler-Hickson A."/>
            <person name="Mathers N."/>
            <person name="Lee C.E."/>
            <person name="Colbourne J.K."/>
            <person name="Biales A."/>
            <person name="Johnston J.S."/>
            <person name="Wellborn G.A."/>
            <person name="Rosendale A.J."/>
            <person name="Cridge A.G."/>
            <person name="Munoz-Torres M.C."/>
            <person name="Bain P.A."/>
            <person name="Manny A.R."/>
            <person name="Major K.M."/>
            <person name="Lambert F.N."/>
            <person name="Vulpe C.D."/>
            <person name="Tuck P."/>
            <person name="Blalock B.J."/>
            <person name="Lin Y.Y."/>
            <person name="Smith M.E."/>
            <person name="Ochoa-Acuna H."/>
            <person name="Chen M.M."/>
            <person name="Childers C.P."/>
            <person name="Qu J."/>
            <person name="Dugan S."/>
            <person name="Lee S.L."/>
            <person name="Chao H."/>
            <person name="Dinh H."/>
            <person name="Han Y."/>
            <person name="Doddapaneni H."/>
            <person name="Worley K.C."/>
            <person name="Muzny D.M."/>
            <person name="Gibbs R.A."/>
            <person name="Richards S."/>
        </authorList>
    </citation>
    <scope>NUCLEOTIDE SEQUENCE</scope>
    <source>
        <strain evidence="3">HAZT.00-mixed</strain>
        <tissue evidence="3">Whole organism</tissue>
    </source>
</reference>
<organism evidence="3">
    <name type="scientific">Hyalella azteca</name>
    <name type="common">Amphipod</name>
    <dbReference type="NCBI Taxonomy" id="294128"/>
    <lineage>
        <taxon>Eukaryota</taxon>
        <taxon>Metazoa</taxon>
        <taxon>Ecdysozoa</taxon>
        <taxon>Arthropoda</taxon>
        <taxon>Crustacea</taxon>
        <taxon>Multicrustacea</taxon>
        <taxon>Malacostraca</taxon>
        <taxon>Eumalacostraca</taxon>
        <taxon>Peracarida</taxon>
        <taxon>Amphipoda</taxon>
        <taxon>Senticaudata</taxon>
        <taxon>Talitrida</taxon>
        <taxon>Talitroidea</taxon>
        <taxon>Hyalellidae</taxon>
        <taxon>Hyalella</taxon>
    </lineage>
</organism>
<sequence>MSETLTKDYKYRFCAPYMTGYELSSTKFQTERLDRYKWNYLDNYVSLYSDSFENPLIEELKYWRMRMVVVPDLYCSILRQLMDDWKNFPDAGIYSPPSSLQRSAINESFIKFFEMIHRIKRQVVKRPKMPAQGVFPNLDSGSMPGNPGSSGVRERSMSAREGPVQQSNASLVRERMLSGSSGPDVSTKQLNIPDLNGDIRAREALFPSEGMVSSIAQSTVSSSQSPNITAALVEGKRSLSSDSDLADIAAAMKSTGTGLNFFSPPHSSLPPLSFLSTDAVVWLREHVSNVNTHTDAMNLLQRLCSDDYIRHASGHQRTTVYYGFYIYFLVTGDKEQDRTSNPDTYCQEFHEVEIKPVEAYGNYPYAQDSPSVVDDSAALPPFLQRDLPPLAQPFRTSAGRLVSLGPISIDPHRRSDRSEWGDLVCTSSFSCDSAYLFSLRWMCASGPLVAELNVWYTSIIRLQIALWQRRAASCNLFLFPIPSDPFALPHSLDCDPLRGPLHLPLVMSCNPPCTASREQAQAGTEALSQARRVRQVPKQHETAQDTTLAGKSHQINCFLGAPLSEAILAKYGFVRLQNDLMASTSSVPSNDHNQFVHVSGNAFVMVLTPGIVDIQPDSHASVMGVESSSSVGSLVASPHEEYFHRLMSEHHKASAAPSAAHAAACNSDKSRFCLQQSPGFLWSFNYMMSKRWKAAASGEEAFGELLLHDFKNFCANKNDRLSKFIESFNVKEESCASVCDDVFSAS</sequence>